<organism evidence="2">
    <name type="scientific">Tanacetum cinerariifolium</name>
    <name type="common">Dalmatian daisy</name>
    <name type="synonym">Chrysanthemum cinerariifolium</name>
    <dbReference type="NCBI Taxonomy" id="118510"/>
    <lineage>
        <taxon>Eukaryota</taxon>
        <taxon>Viridiplantae</taxon>
        <taxon>Streptophyta</taxon>
        <taxon>Embryophyta</taxon>
        <taxon>Tracheophyta</taxon>
        <taxon>Spermatophyta</taxon>
        <taxon>Magnoliopsida</taxon>
        <taxon>eudicotyledons</taxon>
        <taxon>Gunneridae</taxon>
        <taxon>Pentapetalae</taxon>
        <taxon>asterids</taxon>
        <taxon>campanulids</taxon>
        <taxon>Asterales</taxon>
        <taxon>Asteraceae</taxon>
        <taxon>Asteroideae</taxon>
        <taxon>Anthemideae</taxon>
        <taxon>Anthemidinae</taxon>
        <taxon>Tanacetum</taxon>
    </lineage>
</organism>
<sequence>MYHIHGMTRLRYLMRKTEEESPTRSVWSMLMYLIILDICPRLEGVNFTDVLDDDTTLAFLIKLGYKGALYKHTIMFVDHMCQPWRTLIRPKKSRGKGSQGKKIVDDFQETVDVSEESEPEPKAVKRKTSSMRRVKKKVTLSTNDDTFADVDHAGCQDTRKSTSGSMQLLGDRLETVDVSEESEPKPKAVKRKTSSMRRVKKKVTLSADDDSIFDDPDTTLELGKSISQTKAEEEEAARQVHATHARIATDIMQALKESKRTSKRQPCTRGSNEGTGTIPGVLDESTVISATSGEGTGTKPGVLYEEKEITEENVILDYGLE</sequence>
<reference evidence="2" key="1">
    <citation type="journal article" date="2019" name="Sci. Rep.">
        <title>Draft genome of Tanacetum cinerariifolium, the natural source of mosquito coil.</title>
        <authorList>
            <person name="Yamashiro T."/>
            <person name="Shiraishi A."/>
            <person name="Satake H."/>
            <person name="Nakayama K."/>
        </authorList>
    </citation>
    <scope>NUCLEOTIDE SEQUENCE</scope>
</reference>
<evidence type="ECO:0000313" key="2">
    <source>
        <dbReference type="EMBL" id="GEZ64746.1"/>
    </source>
</evidence>
<feature type="compositionally biased region" description="Acidic residues" evidence="1">
    <location>
        <begin position="106"/>
        <end position="118"/>
    </location>
</feature>
<protein>
    <submittedName>
        <fullName evidence="2">Uncharacterized protein</fullName>
    </submittedName>
</protein>
<gene>
    <name evidence="2" type="ORF">Tci_536719</name>
</gene>
<dbReference type="AlphaFoldDB" id="A0A699IN08"/>
<feature type="compositionally biased region" description="Polar residues" evidence="1">
    <location>
        <begin position="264"/>
        <end position="275"/>
    </location>
</feature>
<feature type="region of interest" description="Disordered" evidence="1">
    <location>
        <begin position="175"/>
        <end position="194"/>
    </location>
</feature>
<feature type="region of interest" description="Disordered" evidence="1">
    <location>
        <begin position="256"/>
        <end position="283"/>
    </location>
</feature>
<comment type="caution">
    <text evidence="2">The sequence shown here is derived from an EMBL/GenBank/DDBJ whole genome shotgun (WGS) entry which is preliminary data.</text>
</comment>
<feature type="region of interest" description="Disordered" evidence="1">
    <location>
        <begin position="90"/>
        <end position="130"/>
    </location>
</feature>
<dbReference type="EMBL" id="BKCJ010305009">
    <property type="protein sequence ID" value="GEZ64746.1"/>
    <property type="molecule type" value="Genomic_DNA"/>
</dbReference>
<proteinExistence type="predicted"/>
<name>A0A699IN08_TANCI</name>
<accession>A0A699IN08</accession>
<evidence type="ECO:0000256" key="1">
    <source>
        <dbReference type="SAM" id="MobiDB-lite"/>
    </source>
</evidence>